<name>A0A4R5D5M5_9ACTN</name>
<accession>A0A4R5D5M5</accession>
<organism evidence="6 7">
    <name type="scientific">Jiangella asiatica</name>
    <dbReference type="NCBI Taxonomy" id="2530372"/>
    <lineage>
        <taxon>Bacteria</taxon>
        <taxon>Bacillati</taxon>
        <taxon>Actinomycetota</taxon>
        <taxon>Actinomycetes</taxon>
        <taxon>Jiangellales</taxon>
        <taxon>Jiangellaceae</taxon>
        <taxon>Jiangella</taxon>
    </lineage>
</organism>
<reference evidence="6 7" key="1">
    <citation type="submission" date="2019-03" db="EMBL/GenBank/DDBJ databases">
        <title>Draft genome sequences of novel Actinobacteria.</title>
        <authorList>
            <person name="Sahin N."/>
            <person name="Ay H."/>
            <person name="Saygin H."/>
        </authorList>
    </citation>
    <scope>NUCLEOTIDE SEQUENCE [LARGE SCALE GENOMIC DNA]</scope>
    <source>
        <strain evidence="6 7">5K138</strain>
    </source>
</reference>
<evidence type="ECO:0000256" key="4">
    <source>
        <dbReference type="SAM" id="MobiDB-lite"/>
    </source>
</evidence>
<gene>
    <name evidence="6" type="ORF">E1269_16995</name>
</gene>
<evidence type="ECO:0000313" key="7">
    <source>
        <dbReference type="Proteomes" id="UP000294739"/>
    </source>
</evidence>
<comment type="caution">
    <text evidence="6">The sequence shown here is derived from an EMBL/GenBank/DDBJ whole genome shotgun (WGS) entry which is preliminary data.</text>
</comment>
<dbReference type="Proteomes" id="UP000294739">
    <property type="component" value="Unassembled WGS sequence"/>
</dbReference>
<evidence type="ECO:0000256" key="2">
    <source>
        <dbReference type="ARBA" id="ARBA00007639"/>
    </source>
</evidence>
<dbReference type="PANTHER" id="PTHR46847:SF1">
    <property type="entry name" value="D-ALLOSE-BINDING PERIPLASMIC PROTEIN-RELATED"/>
    <property type="match status" value="1"/>
</dbReference>
<dbReference type="PANTHER" id="PTHR46847">
    <property type="entry name" value="D-ALLOSE-BINDING PERIPLASMIC PROTEIN-RELATED"/>
    <property type="match status" value="1"/>
</dbReference>
<feature type="region of interest" description="Disordered" evidence="4">
    <location>
        <begin position="1"/>
        <end position="28"/>
    </location>
</feature>
<dbReference type="EMBL" id="SMKZ01000023">
    <property type="protein sequence ID" value="TDE08646.1"/>
    <property type="molecule type" value="Genomic_DNA"/>
</dbReference>
<dbReference type="Pfam" id="PF13407">
    <property type="entry name" value="Peripla_BP_4"/>
    <property type="match status" value="1"/>
</dbReference>
<dbReference type="GO" id="GO:0030246">
    <property type="term" value="F:carbohydrate binding"/>
    <property type="evidence" value="ECO:0007669"/>
    <property type="project" value="UniProtKB-ARBA"/>
</dbReference>
<dbReference type="SUPFAM" id="SSF53822">
    <property type="entry name" value="Periplasmic binding protein-like I"/>
    <property type="match status" value="1"/>
</dbReference>
<dbReference type="CDD" id="cd19970">
    <property type="entry name" value="PBP1_ABC_sugar_binding-like"/>
    <property type="match status" value="1"/>
</dbReference>
<evidence type="ECO:0000259" key="5">
    <source>
        <dbReference type="Pfam" id="PF13407"/>
    </source>
</evidence>
<dbReference type="InterPro" id="IPR028082">
    <property type="entry name" value="Peripla_BP_I"/>
</dbReference>
<evidence type="ECO:0000256" key="3">
    <source>
        <dbReference type="ARBA" id="ARBA00022729"/>
    </source>
</evidence>
<proteinExistence type="inferred from homology"/>
<protein>
    <submittedName>
        <fullName evidence="6">Sugar ABC transporter substrate-binding protein</fullName>
    </submittedName>
</protein>
<comment type="subcellular location">
    <subcellularLocation>
        <location evidence="1">Cell envelope</location>
    </subcellularLocation>
</comment>
<dbReference type="GO" id="GO:0030313">
    <property type="term" value="C:cell envelope"/>
    <property type="evidence" value="ECO:0007669"/>
    <property type="project" value="UniProtKB-SubCell"/>
</dbReference>
<dbReference type="InParanoid" id="A0A4R5D5M5"/>
<keyword evidence="3" id="KW-0732">Signal</keyword>
<dbReference type="Gene3D" id="3.40.50.2300">
    <property type="match status" value="2"/>
</dbReference>
<sequence length="308" mass="31748">MVIAACGQQDTTSDPGGGDDTGGDSGEVPTIGLVMKSLGNPFFQNMEEGAIAHAEERGDLELETVGIQSETDITGQVEAVNNLVAQQVDAIVIAPADSRGLIAPLKAAYDAGIAIVNIDVKLDDAALAEADMEVPFVGPDNVDGARQVGEVLAQELGTGGKVVILEGVAGAANAEQRKEGFMQAIDEGGLELIESATANWETEEANTVFTNLLSAHPDIQGVMTANDSMALGVLAALDAAGRTGEISVVGFDNIPEVQPALEGGSLLATLDQFGSQQASYGIDVAMDLLDGKDANDWEKTPIELVTAE</sequence>
<comment type="similarity">
    <text evidence="2">Belongs to the bacterial solute-binding protein 2 family.</text>
</comment>
<evidence type="ECO:0000313" key="6">
    <source>
        <dbReference type="EMBL" id="TDE08646.1"/>
    </source>
</evidence>
<dbReference type="AlphaFoldDB" id="A0A4R5D5M5"/>
<dbReference type="OrthoDB" id="9813037at2"/>
<feature type="domain" description="Periplasmic binding protein" evidence="5">
    <location>
        <begin position="31"/>
        <end position="293"/>
    </location>
</feature>
<evidence type="ECO:0000256" key="1">
    <source>
        <dbReference type="ARBA" id="ARBA00004196"/>
    </source>
</evidence>
<feature type="compositionally biased region" description="Gly residues" evidence="4">
    <location>
        <begin position="15"/>
        <end position="25"/>
    </location>
</feature>
<keyword evidence="7" id="KW-1185">Reference proteome</keyword>
<dbReference type="InterPro" id="IPR025997">
    <property type="entry name" value="SBP_2_dom"/>
</dbReference>